<dbReference type="InterPro" id="IPR036179">
    <property type="entry name" value="Ig-like_dom_sf"/>
</dbReference>
<gene>
    <name evidence="2" type="ORF">Q5P01_021544</name>
</gene>
<evidence type="ECO:0000256" key="1">
    <source>
        <dbReference type="SAM" id="Phobius"/>
    </source>
</evidence>
<dbReference type="AlphaFoldDB" id="A0AA88LUB7"/>
<feature type="transmembrane region" description="Helical" evidence="1">
    <location>
        <begin position="88"/>
        <end position="108"/>
    </location>
</feature>
<keyword evidence="3" id="KW-1185">Reference proteome</keyword>
<proteinExistence type="predicted"/>
<dbReference type="SUPFAM" id="SSF48726">
    <property type="entry name" value="Immunoglobulin"/>
    <property type="match status" value="1"/>
</dbReference>
<dbReference type="EMBL" id="JAUPFM010000017">
    <property type="protein sequence ID" value="KAK2824369.1"/>
    <property type="molecule type" value="Genomic_DNA"/>
</dbReference>
<keyword evidence="1" id="KW-0812">Transmembrane</keyword>
<dbReference type="InterPro" id="IPR013783">
    <property type="entry name" value="Ig-like_fold"/>
</dbReference>
<comment type="caution">
    <text evidence="2">The sequence shown here is derived from an EMBL/GenBank/DDBJ whole genome shotgun (WGS) entry which is preliminary data.</text>
</comment>
<protein>
    <recommendedName>
        <fullName evidence="4">Immunoglobulin V-set domain-containing protein</fullName>
    </recommendedName>
</protein>
<keyword evidence="1" id="KW-1133">Transmembrane helix</keyword>
<sequence length="194" mass="22135">MGRSCVTGSSGSIDKTSVTLTEKDHDGFTVTMSELTIENSGWYLCVKGDLQMPVYLTVTEKPTTTTSSTHTYESSEEMLKSHEADLKIFLIPLALLLFIVFVTLFIWFKLKNHKQSRLESSVTMKAEAEVIYCDVKHKKKNMKRKETVKMPHTESDVDVTYSSVVTRKQTVKREHNTQDQDVTYSTVTLHHQHV</sequence>
<evidence type="ECO:0000313" key="3">
    <source>
        <dbReference type="Proteomes" id="UP001187415"/>
    </source>
</evidence>
<evidence type="ECO:0008006" key="4">
    <source>
        <dbReference type="Google" id="ProtNLM"/>
    </source>
</evidence>
<name>A0AA88LUB7_CHASR</name>
<dbReference type="Proteomes" id="UP001187415">
    <property type="component" value="Unassembled WGS sequence"/>
</dbReference>
<evidence type="ECO:0000313" key="2">
    <source>
        <dbReference type="EMBL" id="KAK2824369.1"/>
    </source>
</evidence>
<keyword evidence="1" id="KW-0472">Membrane</keyword>
<reference evidence="2" key="1">
    <citation type="submission" date="2023-07" db="EMBL/GenBank/DDBJ databases">
        <title>Chromosome-level Genome Assembly of Striped Snakehead (Channa striata).</title>
        <authorList>
            <person name="Liu H."/>
        </authorList>
    </citation>
    <scope>NUCLEOTIDE SEQUENCE</scope>
    <source>
        <strain evidence="2">Gz</strain>
        <tissue evidence="2">Muscle</tissue>
    </source>
</reference>
<accession>A0AA88LUB7</accession>
<organism evidence="2 3">
    <name type="scientific">Channa striata</name>
    <name type="common">Snakehead murrel</name>
    <name type="synonym">Ophicephalus striatus</name>
    <dbReference type="NCBI Taxonomy" id="64152"/>
    <lineage>
        <taxon>Eukaryota</taxon>
        <taxon>Metazoa</taxon>
        <taxon>Chordata</taxon>
        <taxon>Craniata</taxon>
        <taxon>Vertebrata</taxon>
        <taxon>Euteleostomi</taxon>
        <taxon>Actinopterygii</taxon>
        <taxon>Neopterygii</taxon>
        <taxon>Teleostei</taxon>
        <taxon>Neoteleostei</taxon>
        <taxon>Acanthomorphata</taxon>
        <taxon>Anabantaria</taxon>
        <taxon>Anabantiformes</taxon>
        <taxon>Channoidei</taxon>
        <taxon>Channidae</taxon>
        <taxon>Channa</taxon>
    </lineage>
</organism>
<dbReference type="Gene3D" id="2.60.40.10">
    <property type="entry name" value="Immunoglobulins"/>
    <property type="match status" value="1"/>
</dbReference>